<protein>
    <submittedName>
        <fullName evidence="2">Uncharacterized protein</fullName>
    </submittedName>
</protein>
<gene>
    <name evidence="2" type="ORF">MHBO_003250</name>
</gene>
<evidence type="ECO:0000313" key="3">
    <source>
        <dbReference type="Proteomes" id="UP001439008"/>
    </source>
</evidence>
<evidence type="ECO:0000256" key="1">
    <source>
        <dbReference type="SAM" id="SignalP"/>
    </source>
</evidence>
<organism evidence="2 3">
    <name type="scientific">Bonamia ostreae</name>
    <dbReference type="NCBI Taxonomy" id="126728"/>
    <lineage>
        <taxon>Eukaryota</taxon>
        <taxon>Sar</taxon>
        <taxon>Rhizaria</taxon>
        <taxon>Endomyxa</taxon>
        <taxon>Ascetosporea</taxon>
        <taxon>Haplosporida</taxon>
        <taxon>Bonamia</taxon>
    </lineage>
</organism>
<accession>A0ABV2APW8</accession>
<comment type="caution">
    <text evidence="2">The sequence shown here is derived from an EMBL/GenBank/DDBJ whole genome shotgun (WGS) entry which is preliminary data.</text>
</comment>
<keyword evidence="1" id="KW-0732">Signal</keyword>
<reference evidence="2 3" key="1">
    <citation type="journal article" date="2024" name="BMC Biol.">
        <title>Comparative genomics of Ascetosporea gives new insight into the evolutionary basis for animal parasitism in Rhizaria.</title>
        <authorList>
            <person name="Hiltunen Thoren M."/>
            <person name="Onut-Brannstrom I."/>
            <person name="Alfjorden A."/>
            <person name="Peckova H."/>
            <person name="Swords F."/>
            <person name="Hooper C."/>
            <person name="Holzer A.S."/>
            <person name="Bass D."/>
            <person name="Burki F."/>
        </authorList>
    </citation>
    <scope>NUCLEOTIDE SEQUENCE [LARGE SCALE GENOMIC DNA]</scope>
    <source>
        <strain evidence="2">20-A016</strain>
    </source>
</reference>
<feature type="signal peptide" evidence="1">
    <location>
        <begin position="1"/>
        <end position="16"/>
    </location>
</feature>
<feature type="chain" id="PRO_5046121552" evidence="1">
    <location>
        <begin position="17"/>
        <end position="169"/>
    </location>
</feature>
<evidence type="ECO:0000313" key="2">
    <source>
        <dbReference type="EMBL" id="MES1921720.1"/>
    </source>
</evidence>
<dbReference type="Proteomes" id="UP001439008">
    <property type="component" value="Unassembled WGS sequence"/>
</dbReference>
<dbReference type="EMBL" id="JBDODL010001675">
    <property type="protein sequence ID" value="MES1921720.1"/>
    <property type="molecule type" value="Genomic_DNA"/>
</dbReference>
<proteinExistence type="predicted"/>
<keyword evidence="3" id="KW-1185">Reference proteome</keyword>
<sequence length="169" mass="20136">MSFFLILLLNVILTSRKQVCPFPRYLNDRYEKDLKRTVIECKNKNKVLNFHNDKKFGWLFGECFDKPEPVYFVEDDITGKIVKFNGEPECTAVESDQVEKQCDTGVLDDLFKFKKFFAKFSEQNVYRFDCENEGNFSFRVKCKNGMFEFWYGGKMLDENEVIDICFERH</sequence>
<name>A0ABV2APW8_9EUKA</name>